<dbReference type="FunFam" id="1.10.437.10:FF:000010">
    <property type="entry name" value="BH3-interacting domain death agonist"/>
    <property type="match status" value="1"/>
</dbReference>
<keyword evidence="6" id="KW-1000">Mitochondrion outer membrane</keyword>
<dbReference type="Proteomes" id="UP000504623">
    <property type="component" value="Unplaced"/>
</dbReference>
<dbReference type="Pfam" id="PF06393">
    <property type="entry name" value="BID"/>
    <property type="match status" value="1"/>
</dbReference>
<evidence type="ECO:0000256" key="10">
    <source>
        <dbReference type="ARBA" id="ARBA00057135"/>
    </source>
</evidence>
<evidence type="ECO:0000256" key="2">
    <source>
        <dbReference type="ARBA" id="ARBA00004496"/>
    </source>
</evidence>
<evidence type="ECO:0000256" key="5">
    <source>
        <dbReference type="ARBA" id="ARBA00022703"/>
    </source>
</evidence>
<dbReference type="InterPro" id="IPR010479">
    <property type="entry name" value="BID"/>
</dbReference>
<evidence type="ECO:0000256" key="7">
    <source>
        <dbReference type="ARBA" id="ARBA00023128"/>
    </source>
</evidence>
<comment type="subcellular location">
    <subcellularLocation>
        <location evidence="2">Cytoplasm</location>
    </subcellularLocation>
    <subcellularLocation>
        <location evidence="1">Mitochondrion outer membrane</location>
    </subcellularLocation>
</comment>
<keyword evidence="4" id="KW-0963">Cytoplasm</keyword>
<evidence type="ECO:0000313" key="15">
    <source>
        <dbReference type="RefSeq" id="XP_006862845.1"/>
    </source>
</evidence>
<sequence length="410" mass="44301">MCFSFEARGGRPARGGAGGRREAGRGIKGSRQSIGWVVCRLLDAAGTLPSSRSPRLKPRVLLPEVRAAASPLAPWGGSRGGETGDAGRQVRTSGQSLPALDAPRRSAQQITSSPGVVRLGSLRGAGKRTESPRPGAPGGTSPPELGKPDTILAYKGEYGKEELLDASPRSKPSATRCQEASRALSSCLVNLKSGRCEPGLCSGGISGAISGQAVSNGSRLPNEHITNLLVFAFLKHSSNCNFHDELKALGRELPVLAFMEDEEHEDLQTDGNRSSHFYVVRSESNSESQEEVIRNIALHLAQIGDEMEKRVQPGLVQNLARHLMNRDLSEDDRRNYLETALGQVMKTCPRDMDLEKTKLMVTMLLAKKVADHMPSLLRDVFRTAVNLINQDLFSCVRSLTRNVRTSNGSS</sequence>
<comment type="function">
    <text evidence="9">Induces caspase activation and apoptosis. Allows the release of cytochrome c.</text>
</comment>
<evidence type="ECO:0000256" key="4">
    <source>
        <dbReference type="ARBA" id="ARBA00022490"/>
    </source>
</evidence>
<evidence type="ECO:0000256" key="6">
    <source>
        <dbReference type="ARBA" id="ARBA00022787"/>
    </source>
</evidence>
<feature type="region of interest" description="Disordered" evidence="13">
    <location>
        <begin position="71"/>
        <end position="150"/>
    </location>
</feature>
<dbReference type="OrthoDB" id="9941774at2759"/>
<dbReference type="GO" id="GO:2001244">
    <property type="term" value="P:positive regulation of intrinsic apoptotic signaling pathway"/>
    <property type="evidence" value="ECO:0007669"/>
    <property type="project" value="TreeGrafter"/>
</dbReference>
<evidence type="ECO:0000256" key="13">
    <source>
        <dbReference type="SAM" id="MobiDB-lite"/>
    </source>
</evidence>
<comment type="function">
    <text evidence="10">Induces caspases and apoptosis. Counters the protective effect of BCL2.</text>
</comment>
<evidence type="ECO:0000313" key="14">
    <source>
        <dbReference type="Proteomes" id="UP000504623"/>
    </source>
</evidence>
<dbReference type="RefSeq" id="XP_006862845.1">
    <property type="nucleotide sequence ID" value="XM_006862783.1"/>
</dbReference>
<keyword evidence="14" id="KW-1185">Reference proteome</keyword>
<accession>A0A9B0WQ42</accession>
<evidence type="ECO:0000256" key="9">
    <source>
        <dbReference type="ARBA" id="ARBA00055577"/>
    </source>
</evidence>
<keyword evidence="5" id="KW-0053">Apoptosis</keyword>
<evidence type="ECO:0000256" key="8">
    <source>
        <dbReference type="ARBA" id="ARBA00023136"/>
    </source>
</evidence>
<evidence type="ECO:0000256" key="12">
    <source>
        <dbReference type="ARBA" id="ARBA00081055"/>
    </source>
</evidence>
<dbReference type="GO" id="GO:0035556">
    <property type="term" value="P:intracellular signal transduction"/>
    <property type="evidence" value="ECO:0007669"/>
    <property type="project" value="UniProtKB-ARBA"/>
</dbReference>
<evidence type="ECO:0000256" key="1">
    <source>
        <dbReference type="ARBA" id="ARBA00004294"/>
    </source>
</evidence>
<dbReference type="PANTHER" id="PTHR35447:SF1">
    <property type="entry name" value="BH3-INTERACTING DOMAIN DEATH AGONIST"/>
    <property type="match status" value="1"/>
</dbReference>
<dbReference type="GeneID" id="102827510"/>
<gene>
    <name evidence="15" type="primary">LOC102827510</name>
</gene>
<organism evidence="14 15">
    <name type="scientific">Chrysochloris asiatica</name>
    <name type="common">Cape golden mole</name>
    <dbReference type="NCBI Taxonomy" id="185453"/>
    <lineage>
        <taxon>Eukaryota</taxon>
        <taxon>Metazoa</taxon>
        <taxon>Chordata</taxon>
        <taxon>Craniata</taxon>
        <taxon>Vertebrata</taxon>
        <taxon>Euteleostomi</taxon>
        <taxon>Mammalia</taxon>
        <taxon>Eutheria</taxon>
        <taxon>Afrotheria</taxon>
        <taxon>Chrysochloridae</taxon>
        <taxon>Chrysochlorinae</taxon>
        <taxon>Chrysochloris</taxon>
    </lineage>
</organism>
<evidence type="ECO:0000256" key="11">
    <source>
        <dbReference type="ARBA" id="ARBA00063031"/>
    </source>
</evidence>
<dbReference type="AlphaFoldDB" id="A0A9B0WQ42"/>
<dbReference type="Gene3D" id="1.10.437.10">
    <property type="entry name" value="Blc2-like"/>
    <property type="match status" value="1"/>
</dbReference>
<keyword evidence="8" id="KW-0472">Membrane</keyword>
<evidence type="ECO:0000256" key="3">
    <source>
        <dbReference type="ARBA" id="ARBA00015802"/>
    </source>
</evidence>
<keyword evidence="7" id="KW-0496">Mitochondrion</keyword>
<name>A0A9B0WQ42_CHRAS</name>
<dbReference type="SUPFAM" id="SSF56854">
    <property type="entry name" value="Bcl-2 inhibitors of programmed cell death"/>
    <property type="match status" value="1"/>
</dbReference>
<reference evidence="15" key="1">
    <citation type="submission" date="2025-08" db="UniProtKB">
        <authorList>
            <consortium name="RefSeq"/>
        </authorList>
    </citation>
    <scope>IDENTIFICATION</scope>
    <source>
        <tissue evidence="15">Spleen</tissue>
    </source>
</reference>
<feature type="region of interest" description="Disordered" evidence="13">
    <location>
        <begin position="1"/>
        <end position="27"/>
    </location>
</feature>
<proteinExistence type="predicted"/>
<dbReference type="GO" id="GO:0005829">
    <property type="term" value="C:cytosol"/>
    <property type="evidence" value="ECO:0007669"/>
    <property type="project" value="UniProtKB-ARBA"/>
</dbReference>
<dbReference type="GO" id="GO:0033554">
    <property type="term" value="P:cellular response to stress"/>
    <property type="evidence" value="ECO:0007669"/>
    <property type="project" value="UniProtKB-ARBA"/>
</dbReference>
<dbReference type="PANTHER" id="PTHR35447">
    <property type="entry name" value="BH3-INTERACTING DOMAIN DEATH AGONIST"/>
    <property type="match status" value="1"/>
</dbReference>
<comment type="subunit">
    <text evidence="11">Forms heterodimers either with the pro-apoptotic protein BAX or the anti-apoptotic protein BCL2. Interacts with PLEKHN1.</text>
</comment>
<dbReference type="GO" id="GO:0005741">
    <property type="term" value="C:mitochondrial outer membrane"/>
    <property type="evidence" value="ECO:0007669"/>
    <property type="project" value="UniProtKB-SubCell"/>
</dbReference>
<dbReference type="InterPro" id="IPR036834">
    <property type="entry name" value="Bcl-2-like_sf"/>
</dbReference>
<dbReference type="GO" id="GO:0001836">
    <property type="term" value="P:release of cytochrome c from mitochondria"/>
    <property type="evidence" value="ECO:0007669"/>
    <property type="project" value="UniProtKB-ARBA"/>
</dbReference>
<protein>
    <recommendedName>
        <fullName evidence="3">BH3-interacting domain death agonist</fullName>
    </recommendedName>
    <alternativeName>
        <fullName evidence="12">p22 BID</fullName>
    </alternativeName>
</protein>
<dbReference type="GO" id="GO:0090200">
    <property type="term" value="P:positive regulation of release of cytochrome c from mitochondria"/>
    <property type="evidence" value="ECO:0007669"/>
    <property type="project" value="UniProtKB-ARBA"/>
</dbReference>
<dbReference type="GO" id="GO:2001238">
    <property type="term" value="P:positive regulation of extrinsic apoptotic signaling pathway"/>
    <property type="evidence" value="ECO:0007669"/>
    <property type="project" value="TreeGrafter"/>
</dbReference>